<evidence type="ECO:0000259" key="2">
    <source>
        <dbReference type="Pfam" id="PF00128"/>
    </source>
</evidence>
<dbReference type="Proteomes" id="UP001342314">
    <property type="component" value="Unassembled WGS sequence"/>
</dbReference>
<keyword evidence="4" id="KW-1185">Reference proteome</keyword>
<dbReference type="Pfam" id="PF00128">
    <property type="entry name" value="Alpha-amylase"/>
    <property type="match status" value="1"/>
</dbReference>
<comment type="similarity">
    <text evidence="1">Belongs to the glycosyl hydrolase 13 family.</text>
</comment>
<gene>
    <name evidence="3" type="ORF">Rhopal_004437-T1</name>
</gene>
<reference evidence="3 4" key="1">
    <citation type="submission" date="2021-12" db="EMBL/GenBank/DDBJ databases">
        <title>High titer production of polyol ester of fatty acids by Rhodotorula paludigena BS15 towards product separation-free biomass refinery.</title>
        <authorList>
            <person name="Mano J."/>
            <person name="Ono H."/>
            <person name="Tanaka T."/>
            <person name="Naito K."/>
            <person name="Sushida H."/>
            <person name="Ike M."/>
            <person name="Tokuyasu K."/>
            <person name="Kitaoka M."/>
        </authorList>
    </citation>
    <scope>NUCLEOTIDE SEQUENCE [LARGE SCALE GENOMIC DNA]</scope>
    <source>
        <strain evidence="3 4">BS15</strain>
    </source>
</reference>
<dbReference type="EMBL" id="BQKY01000008">
    <property type="protein sequence ID" value="GJN91416.1"/>
    <property type="molecule type" value="Genomic_DNA"/>
</dbReference>
<dbReference type="AlphaFoldDB" id="A0AAV5GG06"/>
<dbReference type="SUPFAM" id="SSF51445">
    <property type="entry name" value="(Trans)glycosidases"/>
    <property type="match status" value="1"/>
</dbReference>
<sequence length="232" mass="26588">MPVDQTPPAPRYRTQNYRANARALGKADHPTGSSNYTMLQGFEWYTRGDGTYYKWLEGKAQELGDLGITAIWLPPPTKCDTDQSVGYSIYDMWDLGEFDQKGSVRTKWGTKDELLSCINKLKACGIVVYIDAVLNHKAGADYTEKFHATEVDWNDRNKEVSDLYEIEGWTGFNFPGRKGKYSDMVWSHIHFTGVDWDDKGQKKAIFKIQGENKTWAKHVDKEQGNYDYLSLD</sequence>
<feature type="domain" description="Glycosyl hydrolase family 13 catalytic" evidence="2">
    <location>
        <begin position="63"/>
        <end position="144"/>
    </location>
</feature>
<dbReference type="InterPro" id="IPR017853">
    <property type="entry name" value="GH"/>
</dbReference>
<dbReference type="Gene3D" id="3.30.750.90">
    <property type="match status" value="1"/>
</dbReference>
<proteinExistence type="inferred from homology"/>
<evidence type="ECO:0000313" key="3">
    <source>
        <dbReference type="EMBL" id="GJN91416.1"/>
    </source>
</evidence>
<dbReference type="PANTHER" id="PTHR43447">
    <property type="entry name" value="ALPHA-AMYLASE"/>
    <property type="match status" value="1"/>
</dbReference>
<evidence type="ECO:0000256" key="1">
    <source>
        <dbReference type="ARBA" id="ARBA00008061"/>
    </source>
</evidence>
<dbReference type="InterPro" id="IPR006047">
    <property type="entry name" value="GH13_cat_dom"/>
</dbReference>
<evidence type="ECO:0000313" key="4">
    <source>
        <dbReference type="Proteomes" id="UP001342314"/>
    </source>
</evidence>
<comment type="caution">
    <text evidence="3">The sequence shown here is derived from an EMBL/GenBank/DDBJ whole genome shotgun (WGS) entry which is preliminary data.</text>
</comment>
<organism evidence="3 4">
    <name type="scientific">Rhodotorula paludigena</name>
    <dbReference type="NCBI Taxonomy" id="86838"/>
    <lineage>
        <taxon>Eukaryota</taxon>
        <taxon>Fungi</taxon>
        <taxon>Dikarya</taxon>
        <taxon>Basidiomycota</taxon>
        <taxon>Pucciniomycotina</taxon>
        <taxon>Microbotryomycetes</taxon>
        <taxon>Sporidiobolales</taxon>
        <taxon>Sporidiobolaceae</taxon>
        <taxon>Rhodotorula</taxon>
    </lineage>
</organism>
<accession>A0AAV5GG06</accession>
<protein>
    <recommendedName>
        <fullName evidence="2">Glycosyl hydrolase family 13 catalytic domain-containing protein</fullName>
    </recommendedName>
</protein>
<dbReference type="Gene3D" id="2.40.30.140">
    <property type="match status" value="1"/>
</dbReference>
<name>A0AAV5GG06_9BASI</name>
<dbReference type="GO" id="GO:0005975">
    <property type="term" value="P:carbohydrate metabolic process"/>
    <property type="evidence" value="ECO:0007669"/>
    <property type="project" value="InterPro"/>
</dbReference>